<evidence type="ECO:0000313" key="2">
    <source>
        <dbReference type="Proteomes" id="UP000765509"/>
    </source>
</evidence>
<gene>
    <name evidence="1" type="ORF">O181_082013</name>
</gene>
<dbReference type="Proteomes" id="UP000765509">
    <property type="component" value="Unassembled WGS sequence"/>
</dbReference>
<dbReference type="EMBL" id="AVOT02047024">
    <property type="protein sequence ID" value="MBW0542298.1"/>
    <property type="molecule type" value="Genomic_DNA"/>
</dbReference>
<proteinExistence type="predicted"/>
<dbReference type="AlphaFoldDB" id="A0A9Q3FLP0"/>
<reference evidence="1" key="1">
    <citation type="submission" date="2021-03" db="EMBL/GenBank/DDBJ databases">
        <title>Draft genome sequence of rust myrtle Austropuccinia psidii MF-1, a brazilian biotype.</title>
        <authorList>
            <person name="Quecine M.C."/>
            <person name="Pachon D.M.R."/>
            <person name="Bonatelli M.L."/>
            <person name="Correr F.H."/>
            <person name="Franceschini L.M."/>
            <person name="Leite T.F."/>
            <person name="Margarido G.R.A."/>
            <person name="Almeida C.A."/>
            <person name="Ferrarezi J.A."/>
            <person name="Labate C.A."/>
        </authorList>
    </citation>
    <scope>NUCLEOTIDE SEQUENCE</scope>
    <source>
        <strain evidence="1">MF-1</strain>
    </source>
</reference>
<comment type="caution">
    <text evidence="1">The sequence shown here is derived from an EMBL/GenBank/DDBJ whole genome shotgun (WGS) entry which is preliminary data.</text>
</comment>
<keyword evidence="2" id="KW-1185">Reference proteome</keyword>
<organism evidence="1 2">
    <name type="scientific">Austropuccinia psidii MF-1</name>
    <dbReference type="NCBI Taxonomy" id="1389203"/>
    <lineage>
        <taxon>Eukaryota</taxon>
        <taxon>Fungi</taxon>
        <taxon>Dikarya</taxon>
        <taxon>Basidiomycota</taxon>
        <taxon>Pucciniomycotina</taxon>
        <taxon>Pucciniomycetes</taxon>
        <taxon>Pucciniales</taxon>
        <taxon>Sphaerophragmiaceae</taxon>
        <taxon>Austropuccinia</taxon>
    </lineage>
</organism>
<evidence type="ECO:0000313" key="1">
    <source>
        <dbReference type="EMBL" id="MBW0542298.1"/>
    </source>
</evidence>
<protein>
    <submittedName>
        <fullName evidence="1">Uncharacterized protein</fullName>
    </submittedName>
</protein>
<name>A0A9Q3FLP0_9BASI</name>
<sequence>MDPALFDIKNNINMTPPLFSQTTLINPSTAPTHSRQRKSTSFTWNSEQTFHFLQKDTALRNIGKYTDGGNLNKVELMIIVEDLNQVFSFNLEKTQLKKEG</sequence>
<accession>A0A9Q3FLP0</accession>